<keyword evidence="1" id="KW-0472">Membrane</keyword>
<dbReference type="Proteomes" id="UP000515489">
    <property type="component" value="Chromosome"/>
</dbReference>
<evidence type="ECO:0000256" key="1">
    <source>
        <dbReference type="SAM" id="Phobius"/>
    </source>
</evidence>
<gene>
    <name evidence="2" type="ORF">H4317_12790</name>
</gene>
<dbReference type="AlphaFoldDB" id="A0A7G7W3V6"/>
<dbReference type="EMBL" id="CP060202">
    <property type="protein sequence ID" value="QNH61049.1"/>
    <property type="molecule type" value="Genomic_DNA"/>
</dbReference>
<dbReference type="RefSeq" id="WP_185886980.1">
    <property type="nucleotide sequence ID" value="NZ_CP060202.1"/>
</dbReference>
<accession>A0A7G7W3V6</accession>
<evidence type="ECO:0000313" key="3">
    <source>
        <dbReference type="Proteomes" id="UP000515489"/>
    </source>
</evidence>
<evidence type="ECO:0000313" key="2">
    <source>
        <dbReference type="EMBL" id="QNH61049.1"/>
    </source>
</evidence>
<feature type="transmembrane region" description="Helical" evidence="1">
    <location>
        <begin position="6"/>
        <end position="30"/>
    </location>
</feature>
<dbReference type="KEGG" id="hsk:H4317_12790"/>
<organism evidence="2 3">
    <name type="scientific">Hymenobacter sediminicola</name>
    <dbReference type="NCBI Taxonomy" id="2761579"/>
    <lineage>
        <taxon>Bacteria</taxon>
        <taxon>Pseudomonadati</taxon>
        <taxon>Bacteroidota</taxon>
        <taxon>Cytophagia</taxon>
        <taxon>Cytophagales</taxon>
        <taxon>Hymenobacteraceae</taxon>
        <taxon>Hymenobacter</taxon>
    </lineage>
</organism>
<sequence length="144" mass="15831">MGLNLLWILPLALGGFVLFWCLVVKLIALMGWQRLANYFRAAVPLPGSMFTLAQASVGGMSYRNALEAAVMEQGLALQTGFLFKIGHPPLLIPWSAIGPFKAKTFLWTTVYSTTVQTPAGSVELRFVSPYLIEAARRWVEVEAA</sequence>
<keyword evidence="1" id="KW-1133">Transmembrane helix</keyword>
<protein>
    <submittedName>
        <fullName evidence="2">Uncharacterized protein</fullName>
    </submittedName>
</protein>
<proteinExistence type="predicted"/>
<keyword evidence="1" id="KW-0812">Transmembrane</keyword>
<keyword evidence="3" id="KW-1185">Reference proteome</keyword>
<name>A0A7G7W3V6_9BACT</name>
<reference evidence="2 3" key="1">
    <citation type="submission" date="2020-08" db="EMBL/GenBank/DDBJ databases">
        <title>Hymenobacter sp. S2-20-2 genome sequencing.</title>
        <authorList>
            <person name="Jin L."/>
        </authorList>
    </citation>
    <scope>NUCLEOTIDE SEQUENCE [LARGE SCALE GENOMIC DNA]</scope>
    <source>
        <strain evidence="2 3">S2-20-2</strain>
    </source>
</reference>